<dbReference type="Proteomes" id="UP000593562">
    <property type="component" value="Unassembled WGS sequence"/>
</dbReference>
<dbReference type="InParanoid" id="A0A7J7DVR5"/>
<dbReference type="PANTHER" id="PTHR47122:SF5">
    <property type="entry name" value="TRF-LIKE 8"/>
    <property type="match status" value="1"/>
</dbReference>
<evidence type="ECO:0000313" key="7">
    <source>
        <dbReference type="Proteomes" id="UP000593562"/>
    </source>
</evidence>
<feature type="domain" description="Myb-like" evidence="4">
    <location>
        <begin position="348"/>
        <end position="403"/>
    </location>
</feature>
<name>A0A7J7DVR5_TRIWF</name>
<dbReference type="PANTHER" id="PTHR47122">
    <property type="entry name" value="MYB-LIKE DNA-BINDING DOMAIN CONTAINING PROTEIN, EXPRESSED"/>
    <property type="match status" value="1"/>
</dbReference>
<evidence type="ECO:0000313" key="6">
    <source>
        <dbReference type="EMBL" id="KAF5750391.1"/>
    </source>
</evidence>
<comment type="subcellular location">
    <subcellularLocation>
        <location evidence="1">Nucleus</location>
    </subcellularLocation>
</comment>
<feature type="region of interest" description="Disordered" evidence="3">
    <location>
        <begin position="291"/>
        <end position="315"/>
    </location>
</feature>
<dbReference type="EMBL" id="JAAARO010000003">
    <property type="protein sequence ID" value="KAF5750391.1"/>
    <property type="molecule type" value="Genomic_DNA"/>
</dbReference>
<protein>
    <submittedName>
        <fullName evidence="6">TRF-like 8 putative isoform 1</fullName>
    </submittedName>
</protein>
<evidence type="ECO:0000256" key="3">
    <source>
        <dbReference type="SAM" id="MobiDB-lite"/>
    </source>
</evidence>
<evidence type="ECO:0000256" key="2">
    <source>
        <dbReference type="ARBA" id="ARBA00023242"/>
    </source>
</evidence>
<evidence type="ECO:0000256" key="1">
    <source>
        <dbReference type="ARBA" id="ARBA00004123"/>
    </source>
</evidence>
<evidence type="ECO:0000259" key="5">
    <source>
        <dbReference type="PROSITE" id="PS51294"/>
    </source>
</evidence>
<feature type="region of interest" description="Disordered" evidence="3">
    <location>
        <begin position="123"/>
        <end position="151"/>
    </location>
</feature>
<dbReference type="AlphaFoldDB" id="A0A7J7DVR5"/>
<dbReference type="Gene3D" id="1.10.246.220">
    <property type="match status" value="1"/>
</dbReference>
<dbReference type="SUPFAM" id="SSF46689">
    <property type="entry name" value="Homeodomain-like"/>
    <property type="match status" value="1"/>
</dbReference>
<feature type="domain" description="HTH myb-type" evidence="5">
    <location>
        <begin position="348"/>
        <end position="407"/>
    </location>
</feature>
<gene>
    <name evidence="6" type="ORF">HS088_TW03G00727</name>
</gene>
<dbReference type="OrthoDB" id="608866at2759"/>
<dbReference type="FunCoup" id="A0A7J7DVR5">
    <property type="interactions" value="65"/>
</dbReference>
<comment type="caution">
    <text evidence="6">The sequence shown here is derived from an EMBL/GenBank/DDBJ whole genome shotgun (WGS) entry which is preliminary data.</text>
</comment>
<dbReference type="CDD" id="cd11660">
    <property type="entry name" value="SANT_TRF"/>
    <property type="match status" value="1"/>
</dbReference>
<dbReference type="GO" id="GO:0005634">
    <property type="term" value="C:nucleus"/>
    <property type="evidence" value="ECO:0007669"/>
    <property type="project" value="UniProtKB-SubCell"/>
</dbReference>
<dbReference type="PROSITE" id="PS51294">
    <property type="entry name" value="HTH_MYB"/>
    <property type="match status" value="1"/>
</dbReference>
<dbReference type="PROSITE" id="PS50090">
    <property type="entry name" value="MYB_LIKE"/>
    <property type="match status" value="1"/>
</dbReference>
<sequence>MTKTNVDESAVPAIKNEAVEVENLHAEPKRDPDSLDSILRSEKCLQMGEYPFGYDFDLKSCYGVLDSGETREGEHDLKLEVLDGLLDEVDEVDDIHAANDLSTACTDFLWDIEYVEKVSEFSCPPREGSRFRNPPSESHSPGCSGSSNGANGVSDTSTATILESGCKNDLLENVAICELHIVSRSECGCHLPVQEQICLSSPDTRNLDDLDNDEHCIIVNGMSSDEKEKNFGASISQKRLRKPTRRFIEEFSKPKLIDVMEIQNIPTGASKDKYLKVESCKEHQVRVVADQGEGPLSGTGTLTSHETRPRRGRPKKFTPVLDLLSEDELSDFDDEHVNLGRRSKTVADRRKHQRMWTLSEVLKLVDGVSQYGVGRWTDIKRLFFASSAYRTPVDLRDKWRNLLRACSLEKQKQKNGRKEIEDKLKHAVRPLPKSVLCRIRELATVHPYPKDRNTKLSRGSHVSPPTVSSTEVDLASPVARNVRRKKSS</sequence>
<accession>A0A7J7DVR5</accession>
<proteinExistence type="predicted"/>
<dbReference type="InterPro" id="IPR009057">
    <property type="entry name" value="Homeodomain-like_sf"/>
</dbReference>
<dbReference type="SMART" id="SM00717">
    <property type="entry name" value="SANT"/>
    <property type="match status" value="1"/>
</dbReference>
<evidence type="ECO:0000259" key="4">
    <source>
        <dbReference type="PROSITE" id="PS50090"/>
    </source>
</evidence>
<organism evidence="6 7">
    <name type="scientific">Tripterygium wilfordii</name>
    <name type="common">Thunder God vine</name>
    <dbReference type="NCBI Taxonomy" id="458696"/>
    <lineage>
        <taxon>Eukaryota</taxon>
        <taxon>Viridiplantae</taxon>
        <taxon>Streptophyta</taxon>
        <taxon>Embryophyta</taxon>
        <taxon>Tracheophyta</taxon>
        <taxon>Spermatophyta</taxon>
        <taxon>Magnoliopsida</taxon>
        <taxon>eudicotyledons</taxon>
        <taxon>Gunneridae</taxon>
        <taxon>Pentapetalae</taxon>
        <taxon>rosids</taxon>
        <taxon>fabids</taxon>
        <taxon>Celastrales</taxon>
        <taxon>Celastraceae</taxon>
        <taxon>Tripterygium</taxon>
    </lineage>
</organism>
<dbReference type="InterPro" id="IPR001005">
    <property type="entry name" value="SANT/Myb"/>
</dbReference>
<dbReference type="InterPro" id="IPR017930">
    <property type="entry name" value="Myb_dom"/>
</dbReference>
<keyword evidence="7" id="KW-1185">Reference proteome</keyword>
<dbReference type="Pfam" id="PF00249">
    <property type="entry name" value="Myb_DNA-binding"/>
    <property type="match status" value="1"/>
</dbReference>
<reference evidence="6 7" key="1">
    <citation type="journal article" date="2020" name="Nat. Commun.">
        <title>Genome of Tripterygium wilfordii and identification of cytochrome P450 involved in triptolide biosynthesis.</title>
        <authorList>
            <person name="Tu L."/>
            <person name="Su P."/>
            <person name="Zhang Z."/>
            <person name="Gao L."/>
            <person name="Wang J."/>
            <person name="Hu T."/>
            <person name="Zhou J."/>
            <person name="Zhang Y."/>
            <person name="Zhao Y."/>
            <person name="Liu Y."/>
            <person name="Song Y."/>
            <person name="Tong Y."/>
            <person name="Lu Y."/>
            <person name="Yang J."/>
            <person name="Xu C."/>
            <person name="Jia M."/>
            <person name="Peters R.J."/>
            <person name="Huang L."/>
            <person name="Gao W."/>
        </authorList>
    </citation>
    <scope>NUCLEOTIDE SEQUENCE [LARGE SCALE GENOMIC DNA]</scope>
    <source>
        <strain evidence="7">cv. XIE 37</strain>
        <tissue evidence="6">Leaf</tissue>
    </source>
</reference>
<feature type="region of interest" description="Disordered" evidence="3">
    <location>
        <begin position="449"/>
        <end position="488"/>
    </location>
</feature>
<keyword evidence="2" id="KW-0539">Nucleus</keyword>
<feature type="compositionally biased region" description="Low complexity" evidence="3">
    <location>
        <begin position="134"/>
        <end position="149"/>
    </location>
</feature>